<keyword evidence="8 11" id="KW-0472">Membrane</keyword>
<evidence type="ECO:0000256" key="10">
    <source>
        <dbReference type="ARBA" id="ARBA00023237"/>
    </source>
</evidence>
<dbReference type="InterPro" id="IPR011276">
    <property type="entry name" value="TonB_haem/Hb_rcpt"/>
</dbReference>
<evidence type="ECO:0000256" key="3">
    <source>
        <dbReference type="ARBA" id="ARBA00022448"/>
    </source>
</evidence>
<dbReference type="Gene3D" id="2.40.170.20">
    <property type="entry name" value="TonB-dependent receptor, beta-barrel domain"/>
    <property type="match status" value="1"/>
</dbReference>
<evidence type="ECO:0000256" key="2">
    <source>
        <dbReference type="ARBA" id="ARBA00008143"/>
    </source>
</evidence>
<feature type="signal peptide" evidence="14">
    <location>
        <begin position="1"/>
        <end position="21"/>
    </location>
</feature>
<evidence type="ECO:0000256" key="4">
    <source>
        <dbReference type="ARBA" id="ARBA00022452"/>
    </source>
</evidence>
<reference evidence="17 18" key="1">
    <citation type="submission" date="2020-08" db="EMBL/GenBank/DDBJ databases">
        <title>Genomic Encyclopedia of Type Strains, Phase IV (KMG-IV): sequencing the most valuable type-strain genomes for metagenomic binning, comparative biology and taxonomic classification.</title>
        <authorList>
            <person name="Goeker M."/>
        </authorList>
    </citation>
    <scope>NUCLEOTIDE SEQUENCE [LARGE SCALE GENOMIC DNA]</scope>
    <source>
        <strain evidence="17 18">DSM 26723</strain>
    </source>
</reference>
<dbReference type="InterPro" id="IPR039426">
    <property type="entry name" value="TonB-dep_rcpt-like"/>
</dbReference>
<dbReference type="PROSITE" id="PS52016">
    <property type="entry name" value="TONB_DEPENDENT_REC_3"/>
    <property type="match status" value="1"/>
</dbReference>
<comment type="similarity">
    <text evidence="2">Belongs to the TonB-dependent receptor family. Hemoglobin/haptoglobin binding protein subfamily.</text>
</comment>
<keyword evidence="4 11" id="KW-1134">Transmembrane beta strand</keyword>
<organism evidence="17 18">
    <name type="scientific">Povalibacter uvarum</name>
    <dbReference type="NCBI Taxonomy" id="732238"/>
    <lineage>
        <taxon>Bacteria</taxon>
        <taxon>Pseudomonadati</taxon>
        <taxon>Pseudomonadota</taxon>
        <taxon>Gammaproteobacteria</taxon>
        <taxon>Steroidobacterales</taxon>
        <taxon>Steroidobacteraceae</taxon>
        <taxon>Povalibacter</taxon>
    </lineage>
</organism>
<dbReference type="InterPro" id="IPR037066">
    <property type="entry name" value="Plug_dom_sf"/>
</dbReference>
<keyword evidence="5 11" id="KW-0812">Transmembrane</keyword>
<dbReference type="RefSeq" id="WP_221304217.1">
    <property type="nucleotide sequence ID" value="NZ_JACHHZ010000003.1"/>
</dbReference>
<dbReference type="PANTHER" id="PTHR30069">
    <property type="entry name" value="TONB-DEPENDENT OUTER MEMBRANE RECEPTOR"/>
    <property type="match status" value="1"/>
</dbReference>
<evidence type="ECO:0000259" key="15">
    <source>
        <dbReference type="Pfam" id="PF00593"/>
    </source>
</evidence>
<dbReference type="PANTHER" id="PTHR30069:SF29">
    <property type="entry name" value="HEMOGLOBIN AND HEMOGLOBIN-HAPTOGLOBIN-BINDING PROTEIN 1-RELATED"/>
    <property type="match status" value="1"/>
</dbReference>
<feature type="region of interest" description="Disordered" evidence="13">
    <location>
        <begin position="215"/>
        <end position="243"/>
    </location>
</feature>
<evidence type="ECO:0000256" key="14">
    <source>
        <dbReference type="SAM" id="SignalP"/>
    </source>
</evidence>
<comment type="caution">
    <text evidence="17">The sequence shown here is derived from an EMBL/GenBank/DDBJ whole genome shotgun (WGS) entry which is preliminary data.</text>
</comment>
<dbReference type="AlphaFoldDB" id="A0A841HMT5"/>
<comment type="subcellular location">
    <subcellularLocation>
        <location evidence="1 11">Cell outer membrane</location>
        <topology evidence="1 11">Multi-pass membrane protein</topology>
    </subcellularLocation>
</comment>
<evidence type="ECO:0000256" key="1">
    <source>
        <dbReference type="ARBA" id="ARBA00004571"/>
    </source>
</evidence>
<dbReference type="Pfam" id="PF00593">
    <property type="entry name" value="TonB_dep_Rec_b-barrel"/>
    <property type="match status" value="1"/>
</dbReference>
<dbReference type="InterPro" id="IPR010949">
    <property type="entry name" value="TonB_Hb/transfer/lactofer_rcpt"/>
</dbReference>
<dbReference type="Proteomes" id="UP000588068">
    <property type="component" value="Unassembled WGS sequence"/>
</dbReference>
<dbReference type="InterPro" id="IPR012910">
    <property type="entry name" value="Plug_dom"/>
</dbReference>
<dbReference type="GO" id="GO:0009279">
    <property type="term" value="C:cell outer membrane"/>
    <property type="evidence" value="ECO:0007669"/>
    <property type="project" value="UniProtKB-SubCell"/>
</dbReference>
<sequence>MRTQLRCVIAYSLFCASVAAAANNDQADSPARIEQELKKISVTATRGPRELDGIASTVTVKDAAEIEAELASDIKDLVRYEPGISVGNAPTRFGLAGFNIRGIDGNRVLIRIDDVRMSDAFAIGSFSDARRNLVDLDAVKSMEIIRGAASALYGSDAIGGVVSFVMKDPVDYIEPGRSSYFSVKSGYQSDDDGVVLGGTLALGNDTLSGLVNLTRRTGHERENHGDVESNDRTRTAPNPQDYDSDSLLAKLSWTPNEDNIVRLTVDADRSDVETDVLSGVGVSGTGATAVNTLSLLGDDSQERNRISLGHEFFATTAVSDSVEWQVYWQETNVEQRTAERRHSVLAGPGATVQRDREFDFEQSLWGAELLLRKDLSIGSSEHRFTYGLDAVTTDTQQMRNGVQTNLATGARTSAILPDVFPVRDFPTTQTDQLAAYFQDEIAFGDGSWIVTPGVRVDYYKLDPRPDDVFTADNPGVAVTDLEDTSVSPKLGVVWSFTDVLSAYAQYAHGFRAPPYNDVNIGFTNLAFGYTAIANPDLKPETSDGYEIGLRGADGNSFFSVAAFYNEYEDLIESLGFVGIVNGLQVFQSRNVAEARIHGAELRAGVDLSAMSASLQGWTLKSSVAYARGDNRVTDEPLNSIDPLKGVLGIAYDSPSRVWRVELIGTAVERKERIDDSAGPQFAPPGYFTLDLLTHLNFGERVTVNVGIFNLTDEKYWEWADVRGRPAADPVIDRYTQPGVNASATATVRF</sequence>
<feature type="chain" id="PRO_5032358612" evidence="14">
    <location>
        <begin position="22"/>
        <end position="749"/>
    </location>
</feature>
<keyword evidence="9 17" id="KW-0675">Receptor</keyword>
<dbReference type="CDD" id="cd01347">
    <property type="entry name" value="ligand_gated_channel"/>
    <property type="match status" value="1"/>
</dbReference>
<evidence type="ECO:0000313" key="18">
    <source>
        <dbReference type="Proteomes" id="UP000588068"/>
    </source>
</evidence>
<evidence type="ECO:0000256" key="13">
    <source>
        <dbReference type="SAM" id="MobiDB-lite"/>
    </source>
</evidence>
<evidence type="ECO:0000256" key="8">
    <source>
        <dbReference type="ARBA" id="ARBA00023136"/>
    </source>
</evidence>
<dbReference type="GO" id="GO:0044718">
    <property type="term" value="P:siderophore transmembrane transport"/>
    <property type="evidence" value="ECO:0007669"/>
    <property type="project" value="TreeGrafter"/>
</dbReference>
<protein>
    <submittedName>
        <fullName evidence="17">Hemoglobin/transferrin/lactoferrin receptor protein</fullName>
    </submittedName>
</protein>
<feature type="domain" description="TonB-dependent receptor-like beta-barrel" evidence="15">
    <location>
        <begin position="267"/>
        <end position="710"/>
    </location>
</feature>
<evidence type="ECO:0000256" key="11">
    <source>
        <dbReference type="PROSITE-ProRule" id="PRU01360"/>
    </source>
</evidence>
<dbReference type="GO" id="GO:0015344">
    <property type="term" value="F:siderophore uptake transmembrane transporter activity"/>
    <property type="evidence" value="ECO:0007669"/>
    <property type="project" value="TreeGrafter"/>
</dbReference>
<keyword evidence="3 11" id="KW-0813">Transport</keyword>
<feature type="compositionally biased region" description="Basic and acidic residues" evidence="13">
    <location>
        <begin position="217"/>
        <end position="234"/>
    </location>
</feature>
<dbReference type="InterPro" id="IPR036942">
    <property type="entry name" value="Beta-barrel_TonB_sf"/>
</dbReference>
<evidence type="ECO:0000256" key="5">
    <source>
        <dbReference type="ARBA" id="ARBA00022692"/>
    </source>
</evidence>
<evidence type="ECO:0000256" key="12">
    <source>
        <dbReference type="RuleBase" id="RU003357"/>
    </source>
</evidence>
<evidence type="ECO:0000256" key="6">
    <source>
        <dbReference type="ARBA" id="ARBA00022729"/>
    </source>
</evidence>
<evidence type="ECO:0000256" key="9">
    <source>
        <dbReference type="ARBA" id="ARBA00023170"/>
    </source>
</evidence>
<dbReference type="NCBIfam" id="TIGR01785">
    <property type="entry name" value="TonB-hemin"/>
    <property type="match status" value="1"/>
</dbReference>
<keyword evidence="18" id="KW-1185">Reference proteome</keyword>
<gene>
    <name evidence="17" type="ORF">HNQ60_003067</name>
</gene>
<dbReference type="Gene3D" id="2.170.130.10">
    <property type="entry name" value="TonB-dependent receptor, plug domain"/>
    <property type="match status" value="1"/>
</dbReference>
<evidence type="ECO:0000313" key="17">
    <source>
        <dbReference type="EMBL" id="MBB6094186.1"/>
    </source>
</evidence>
<keyword evidence="7 12" id="KW-0798">TonB box</keyword>
<name>A0A841HMT5_9GAMM</name>
<proteinExistence type="inferred from homology"/>
<dbReference type="InterPro" id="IPR000531">
    <property type="entry name" value="Beta-barrel_TonB"/>
</dbReference>
<keyword evidence="10 11" id="KW-0998">Cell outer membrane</keyword>
<dbReference type="SUPFAM" id="SSF56935">
    <property type="entry name" value="Porins"/>
    <property type="match status" value="1"/>
</dbReference>
<dbReference type="Pfam" id="PF07715">
    <property type="entry name" value="Plug"/>
    <property type="match status" value="1"/>
</dbReference>
<dbReference type="NCBIfam" id="TIGR01786">
    <property type="entry name" value="TonB-hemlactrns"/>
    <property type="match status" value="1"/>
</dbReference>
<evidence type="ECO:0000256" key="7">
    <source>
        <dbReference type="ARBA" id="ARBA00023077"/>
    </source>
</evidence>
<feature type="domain" description="TonB-dependent receptor plug" evidence="16">
    <location>
        <begin position="54"/>
        <end position="161"/>
    </location>
</feature>
<dbReference type="EMBL" id="JACHHZ010000003">
    <property type="protein sequence ID" value="MBB6094186.1"/>
    <property type="molecule type" value="Genomic_DNA"/>
</dbReference>
<keyword evidence="6 14" id="KW-0732">Signal</keyword>
<dbReference type="GO" id="GO:0015232">
    <property type="term" value="F:heme transmembrane transporter activity"/>
    <property type="evidence" value="ECO:0007669"/>
    <property type="project" value="InterPro"/>
</dbReference>
<accession>A0A841HMT5</accession>
<evidence type="ECO:0000259" key="16">
    <source>
        <dbReference type="Pfam" id="PF07715"/>
    </source>
</evidence>